<name>A0A0F9JRU7_9ZZZZ</name>
<sequence>MWDSVGEEILIDHDNPLYPIGERKRTLEEIIMVIRAPRGQITLWYRNLMESQCEGIKAFMQEHNA</sequence>
<accession>A0A0F9JRU7</accession>
<comment type="caution">
    <text evidence="1">The sequence shown here is derived from an EMBL/GenBank/DDBJ whole genome shotgun (WGS) entry which is preliminary data.</text>
</comment>
<dbReference type="EMBL" id="LAZR01015583">
    <property type="protein sequence ID" value="KKM08291.1"/>
    <property type="molecule type" value="Genomic_DNA"/>
</dbReference>
<gene>
    <name evidence="1" type="ORF">LCGC14_1725290</name>
</gene>
<reference evidence="1" key="1">
    <citation type="journal article" date="2015" name="Nature">
        <title>Complex archaea that bridge the gap between prokaryotes and eukaryotes.</title>
        <authorList>
            <person name="Spang A."/>
            <person name="Saw J.H."/>
            <person name="Jorgensen S.L."/>
            <person name="Zaremba-Niedzwiedzka K."/>
            <person name="Martijn J."/>
            <person name="Lind A.E."/>
            <person name="van Eijk R."/>
            <person name="Schleper C."/>
            <person name="Guy L."/>
            <person name="Ettema T.J."/>
        </authorList>
    </citation>
    <scope>NUCLEOTIDE SEQUENCE</scope>
</reference>
<evidence type="ECO:0000313" key="1">
    <source>
        <dbReference type="EMBL" id="KKM08291.1"/>
    </source>
</evidence>
<proteinExistence type="predicted"/>
<protein>
    <submittedName>
        <fullName evidence="1">Uncharacterized protein</fullName>
    </submittedName>
</protein>
<dbReference type="AlphaFoldDB" id="A0A0F9JRU7"/>
<organism evidence="1">
    <name type="scientific">marine sediment metagenome</name>
    <dbReference type="NCBI Taxonomy" id="412755"/>
    <lineage>
        <taxon>unclassified sequences</taxon>
        <taxon>metagenomes</taxon>
        <taxon>ecological metagenomes</taxon>
    </lineage>
</organism>